<evidence type="ECO:0000313" key="2">
    <source>
        <dbReference type="Proteomes" id="UP001056120"/>
    </source>
</evidence>
<protein>
    <submittedName>
        <fullName evidence="1">Uncharacterized protein</fullName>
    </submittedName>
</protein>
<dbReference type="Proteomes" id="UP001056120">
    <property type="component" value="Linkage Group LG10"/>
</dbReference>
<accession>A0ACB9I159</accession>
<organism evidence="1 2">
    <name type="scientific">Smallanthus sonchifolius</name>
    <dbReference type="NCBI Taxonomy" id="185202"/>
    <lineage>
        <taxon>Eukaryota</taxon>
        <taxon>Viridiplantae</taxon>
        <taxon>Streptophyta</taxon>
        <taxon>Embryophyta</taxon>
        <taxon>Tracheophyta</taxon>
        <taxon>Spermatophyta</taxon>
        <taxon>Magnoliopsida</taxon>
        <taxon>eudicotyledons</taxon>
        <taxon>Gunneridae</taxon>
        <taxon>Pentapetalae</taxon>
        <taxon>asterids</taxon>
        <taxon>campanulids</taxon>
        <taxon>Asterales</taxon>
        <taxon>Asteraceae</taxon>
        <taxon>Asteroideae</taxon>
        <taxon>Heliantheae alliance</taxon>
        <taxon>Millerieae</taxon>
        <taxon>Smallanthus</taxon>
    </lineage>
</organism>
<sequence>MSPPGTTETLAAVVGFFLCFRRFPTAVACLPRLNPSRRLLCGLQHHRLLLECCATEGSIMKCGGRTDVVFVTGRGRQPETCEEGGVLREFVCVSLKEIREDE</sequence>
<reference evidence="1 2" key="2">
    <citation type="journal article" date="2022" name="Mol. Ecol. Resour.">
        <title>The genomes of chicory, endive, great burdock and yacon provide insights into Asteraceae paleo-polyploidization history and plant inulin production.</title>
        <authorList>
            <person name="Fan W."/>
            <person name="Wang S."/>
            <person name="Wang H."/>
            <person name="Wang A."/>
            <person name="Jiang F."/>
            <person name="Liu H."/>
            <person name="Zhao H."/>
            <person name="Xu D."/>
            <person name="Zhang Y."/>
        </authorList>
    </citation>
    <scope>NUCLEOTIDE SEQUENCE [LARGE SCALE GENOMIC DNA]</scope>
    <source>
        <strain evidence="2">cv. Yunnan</strain>
        <tissue evidence="1">Leaves</tissue>
    </source>
</reference>
<gene>
    <name evidence="1" type="ORF">L1987_29878</name>
</gene>
<reference evidence="2" key="1">
    <citation type="journal article" date="2022" name="Mol. Ecol. Resour.">
        <title>The genomes of chicory, endive, great burdock and yacon provide insights into Asteraceae palaeo-polyploidization history and plant inulin production.</title>
        <authorList>
            <person name="Fan W."/>
            <person name="Wang S."/>
            <person name="Wang H."/>
            <person name="Wang A."/>
            <person name="Jiang F."/>
            <person name="Liu H."/>
            <person name="Zhao H."/>
            <person name="Xu D."/>
            <person name="Zhang Y."/>
        </authorList>
    </citation>
    <scope>NUCLEOTIDE SEQUENCE [LARGE SCALE GENOMIC DNA]</scope>
    <source>
        <strain evidence="2">cv. Yunnan</strain>
    </source>
</reference>
<proteinExistence type="predicted"/>
<name>A0ACB9I159_9ASTR</name>
<keyword evidence="2" id="KW-1185">Reference proteome</keyword>
<evidence type="ECO:0000313" key="1">
    <source>
        <dbReference type="EMBL" id="KAI3801764.1"/>
    </source>
</evidence>
<dbReference type="EMBL" id="CM042027">
    <property type="protein sequence ID" value="KAI3801764.1"/>
    <property type="molecule type" value="Genomic_DNA"/>
</dbReference>
<comment type="caution">
    <text evidence="1">The sequence shown here is derived from an EMBL/GenBank/DDBJ whole genome shotgun (WGS) entry which is preliminary data.</text>
</comment>